<keyword evidence="4 6" id="KW-0378">Hydrolase</keyword>
<evidence type="ECO:0000256" key="2">
    <source>
        <dbReference type="ARBA" id="ARBA00009009"/>
    </source>
</evidence>
<evidence type="ECO:0000256" key="1">
    <source>
        <dbReference type="ARBA" id="ARBA00001526"/>
    </source>
</evidence>
<protein>
    <recommendedName>
        <fullName evidence="3 6">Beta-lactamase</fullName>
        <ecNumber evidence="3 6">3.5.2.6</ecNumber>
    </recommendedName>
</protein>
<dbReference type="EMBL" id="MN628598">
    <property type="protein sequence ID" value="QHB35427.1"/>
    <property type="molecule type" value="Genomic_DNA"/>
</dbReference>
<dbReference type="GO" id="GO:0046677">
    <property type="term" value="P:response to antibiotic"/>
    <property type="evidence" value="ECO:0007669"/>
    <property type="project" value="UniProtKB-UniRule"/>
</dbReference>
<dbReference type="GO" id="GO:0008800">
    <property type="term" value="F:beta-lactamase activity"/>
    <property type="evidence" value="ECO:0007669"/>
    <property type="project" value="UniProtKB-UniRule"/>
</dbReference>
<evidence type="ECO:0000256" key="3">
    <source>
        <dbReference type="ARBA" id="ARBA00012865"/>
    </source>
</evidence>
<dbReference type="InterPro" id="IPR045155">
    <property type="entry name" value="Beta-lactam_cat"/>
</dbReference>
<evidence type="ECO:0000259" key="7">
    <source>
        <dbReference type="Pfam" id="PF13354"/>
    </source>
</evidence>
<evidence type="ECO:0000313" key="8">
    <source>
        <dbReference type="EMBL" id="QHB35427.1"/>
    </source>
</evidence>
<accession>A0A6B9L444</accession>
<dbReference type="Gene3D" id="3.40.710.10">
    <property type="entry name" value="DD-peptidase/beta-lactamase superfamily"/>
    <property type="match status" value="1"/>
</dbReference>
<gene>
    <name evidence="8" type="primary">blaGPC-1</name>
</gene>
<dbReference type="InterPro" id="IPR023650">
    <property type="entry name" value="Beta-lactam_class-A_AS"/>
</dbReference>
<dbReference type="NCBIfam" id="NF033103">
    <property type="entry name" value="bla_class_A"/>
    <property type="match status" value="1"/>
</dbReference>
<dbReference type="AlphaFoldDB" id="A0A6B9L444"/>
<dbReference type="PANTHER" id="PTHR35333:SF3">
    <property type="entry name" value="BETA-LACTAMASE-TYPE TRANSPEPTIDASE FOLD CONTAINING PROTEIN"/>
    <property type="match status" value="1"/>
</dbReference>
<dbReference type="Pfam" id="PF13354">
    <property type="entry name" value="Beta-lactamase2"/>
    <property type="match status" value="1"/>
</dbReference>
<dbReference type="NCBIfam" id="NF033626">
    <property type="entry name" value="blaBKC_GPC"/>
    <property type="match status" value="1"/>
</dbReference>
<dbReference type="PANTHER" id="PTHR35333">
    <property type="entry name" value="BETA-LACTAMASE"/>
    <property type="match status" value="1"/>
</dbReference>
<keyword evidence="5 6" id="KW-0046">Antibiotic resistance</keyword>
<evidence type="ECO:0000256" key="6">
    <source>
        <dbReference type="RuleBase" id="RU361140"/>
    </source>
</evidence>
<proteinExistence type="inferred from homology"/>
<comment type="catalytic activity">
    <reaction evidence="1 6">
        <text>a beta-lactam + H2O = a substituted beta-amino acid</text>
        <dbReference type="Rhea" id="RHEA:20401"/>
        <dbReference type="ChEBI" id="CHEBI:15377"/>
        <dbReference type="ChEBI" id="CHEBI:35627"/>
        <dbReference type="ChEBI" id="CHEBI:140347"/>
        <dbReference type="EC" id="3.5.2.6"/>
    </reaction>
</comment>
<evidence type="ECO:0000256" key="5">
    <source>
        <dbReference type="ARBA" id="ARBA00023251"/>
    </source>
</evidence>
<dbReference type="PRINTS" id="PR00118">
    <property type="entry name" value="BLACTAMASEA"/>
</dbReference>
<dbReference type="InterPro" id="IPR012338">
    <property type="entry name" value="Beta-lactam/transpept-like"/>
</dbReference>
<feature type="domain" description="Beta-lactamase class A catalytic" evidence="7">
    <location>
        <begin position="81"/>
        <end position="301"/>
    </location>
</feature>
<dbReference type="InterPro" id="IPR000871">
    <property type="entry name" value="Beta-lactam_class-A"/>
</dbReference>
<evidence type="ECO:0000256" key="4">
    <source>
        <dbReference type="ARBA" id="ARBA00022801"/>
    </source>
</evidence>
<dbReference type="SUPFAM" id="SSF56601">
    <property type="entry name" value="beta-lactamase/transpeptidase-like"/>
    <property type="match status" value="1"/>
</dbReference>
<dbReference type="EC" id="3.5.2.6" evidence="3 6"/>
<comment type="similarity">
    <text evidence="2 6">Belongs to the class-A beta-lactamase family.</text>
</comment>
<reference evidence="8" key="1">
    <citation type="submission" date="2019-10" db="EMBL/GenBank/DDBJ databases">
        <title>GPC 1, a novel family of class A carbapenemases found in a clinical Pseudomonas aeruginosa isolate.</title>
        <authorList>
            <person name="Schauer J."/>
            <person name="Gatermann S."/>
            <person name="Hoffmann D."/>
            <person name="Hupfeld L."/>
            <person name="Pfennigwerth N."/>
        </authorList>
    </citation>
    <scope>NUCLEOTIDE SEQUENCE</scope>
    <source>
        <strain evidence="8">NRZ-37916</strain>
    </source>
</reference>
<sequence>MTDTVTITLDDAEPGVAKCARCPTNRKRDMTITISRRQAMAGALLAIPAVSALTAGTSRAAGENLAQRLAALEARHGGRIGVAIHNLSTGARLGHNTDERFLMCSTFKALLAGHILVRVDRGEETLDRRIVVKEADLVDWSPVVEKRIGGDVISIAELCEATITLSDNAAANLLLAASGGPKAVTAFLRGLGDEVTRLDRTEPTLNYHETPGDERDTTTPSAMVETLRRLLFTDVLSARSKAQLAAWLIMNKTGDTRLRAGFPADWMTGDKTGTNGDKAGNANDVAVAWSPDRGAVIVAAFCEIPGISGDERNAVIAEIGRIAAEV</sequence>
<name>A0A6B9L444_PSEAI</name>
<dbReference type="GO" id="GO:0030655">
    <property type="term" value="P:beta-lactam antibiotic catabolic process"/>
    <property type="evidence" value="ECO:0007669"/>
    <property type="project" value="InterPro"/>
</dbReference>
<organism evidence="8">
    <name type="scientific">Pseudomonas aeruginosa</name>
    <dbReference type="NCBI Taxonomy" id="287"/>
    <lineage>
        <taxon>Bacteria</taxon>
        <taxon>Pseudomonadati</taxon>
        <taxon>Pseudomonadota</taxon>
        <taxon>Gammaproteobacteria</taxon>
        <taxon>Pseudomonadales</taxon>
        <taxon>Pseudomonadaceae</taxon>
        <taxon>Pseudomonas</taxon>
    </lineage>
</organism>
<dbReference type="PROSITE" id="PS00146">
    <property type="entry name" value="BETA_LACTAMASE_A"/>
    <property type="match status" value="1"/>
</dbReference>